<dbReference type="EMBL" id="CP073695">
    <property type="protein sequence ID" value="QUO46890.1"/>
    <property type="molecule type" value="Genomic_DNA"/>
</dbReference>
<dbReference type="RefSeq" id="WP_211553182.1">
    <property type="nucleotide sequence ID" value="NZ_CP073695.1"/>
</dbReference>
<keyword evidence="3" id="KW-1185">Reference proteome</keyword>
<evidence type="ECO:0000313" key="2">
    <source>
        <dbReference type="EMBL" id="QUO46890.1"/>
    </source>
</evidence>
<proteinExistence type="predicted"/>
<reference evidence="2 3" key="1">
    <citation type="submission" date="2021-03" db="EMBL/GenBank/DDBJ databases">
        <title>Halorubrum sodomense MBLA0099, Whole genome shotgun sequencing.</title>
        <authorList>
            <person name="Seo M.-J."/>
            <person name="Cho E.-S."/>
            <person name="Hwang C.Y."/>
        </authorList>
    </citation>
    <scope>NUCLEOTIDE SEQUENCE [LARGE SCALE GENOMIC DNA]</scope>
    <source>
        <strain evidence="2 3">MBLA0099</strain>
    </source>
</reference>
<dbReference type="Gene3D" id="3.40.720.10">
    <property type="entry name" value="Alkaline Phosphatase, subunit A"/>
    <property type="match status" value="2"/>
</dbReference>
<dbReference type="GeneID" id="64827822"/>
<dbReference type="InterPro" id="IPR002591">
    <property type="entry name" value="Phosphodiest/P_Trfase"/>
</dbReference>
<evidence type="ECO:0000313" key="3">
    <source>
        <dbReference type="Proteomes" id="UP000679341"/>
    </source>
</evidence>
<dbReference type="AlphaFoldDB" id="A0A8T8LJ74"/>
<dbReference type="Proteomes" id="UP000679341">
    <property type="component" value="Chromosome"/>
</dbReference>
<dbReference type="InterPro" id="IPR017850">
    <property type="entry name" value="Alkaline_phosphatase_core_sf"/>
</dbReference>
<evidence type="ECO:0000256" key="1">
    <source>
        <dbReference type="SAM" id="MobiDB-lite"/>
    </source>
</evidence>
<gene>
    <name evidence="2" type="ORF">J7656_09740</name>
</gene>
<dbReference type="PANTHER" id="PTHR10151:SF120">
    <property type="entry name" value="BIS(5'-ADENOSYL)-TRIPHOSPHATASE"/>
    <property type="match status" value="1"/>
</dbReference>
<sequence>MTADGERAFVLGLDGVPWRLIDSWIDDGELPAFAELVAEGASGPLRSSTPANTPVAWPSIATGAWPDRHGIYEFVKLGADHGQRPYNREDIRQPPLWDLLSPSVVANVPMTYPAGGVGEDGAMVAGMMTPSPDSDGFAYPPELGAAIREEIPDYRVGLKWHRYGDDRREEFREEFETLFAGRRELLRSLMEREAWRLFFFVFTAPDRLQHLIWDEDVILDHYRELDAVLAEVMAYCDRLGATLYVVSDHGFGPVSRVVNVNRALADAGLLMPKEATGVRAALSRTGVTKSRVLDALSRVGVDDETLVERLPASVVDGVARTVPGDHALYDVEAERTSAFLHGLGSVYVNDTARFDRGAVDPSDVDRVKAEVMRTLSALTDPETGERVLTVHDGDELNPEDEFAPDVVVEGVAGYHVKPGLAEETVVDADGIAGYHRPEGVFFARGPSIASGATVEGASVVDVAPTLLHALGEPVPAAAQGRVLTEAFEPGSAPATREVSRVDRGASDTPTDAPGSEEAVEERLRGLGYL</sequence>
<accession>A0A8T8LJ74</accession>
<dbReference type="SUPFAM" id="SSF53649">
    <property type="entry name" value="Alkaline phosphatase-like"/>
    <property type="match status" value="1"/>
</dbReference>
<dbReference type="GO" id="GO:0016787">
    <property type="term" value="F:hydrolase activity"/>
    <property type="evidence" value="ECO:0007669"/>
    <property type="project" value="UniProtKB-ARBA"/>
</dbReference>
<dbReference type="OrthoDB" id="198670at2157"/>
<organism evidence="2 3">
    <name type="scientific">Halorubrum ruber</name>
    <dbReference type="NCBI Taxonomy" id="2982524"/>
    <lineage>
        <taxon>Archaea</taxon>
        <taxon>Methanobacteriati</taxon>
        <taxon>Methanobacteriota</taxon>
        <taxon>Stenosarchaea group</taxon>
        <taxon>Halobacteria</taxon>
        <taxon>Halobacteriales</taxon>
        <taxon>Haloferacaceae</taxon>
        <taxon>Halorubrum</taxon>
    </lineage>
</organism>
<dbReference type="Pfam" id="PF01663">
    <property type="entry name" value="Phosphodiest"/>
    <property type="match status" value="1"/>
</dbReference>
<protein>
    <submittedName>
        <fullName evidence="2">Alkaline phosphatase family protein</fullName>
    </submittedName>
</protein>
<name>A0A8T8LJ74_9EURY</name>
<feature type="compositionally biased region" description="Basic and acidic residues" evidence="1">
    <location>
        <begin position="520"/>
        <end position="529"/>
    </location>
</feature>
<dbReference type="KEGG" id="hss:J7656_09740"/>
<dbReference type="PANTHER" id="PTHR10151">
    <property type="entry name" value="ECTONUCLEOTIDE PYROPHOSPHATASE/PHOSPHODIESTERASE"/>
    <property type="match status" value="1"/>
</dbReference>
<feature type="region of interest" description="Disordered" evidence="1">
    <location>
        <begin position="489"/>
        <end position="529"/>
    </location>
</feature>